<dbReference type="Proteomes" id="UP000007264">
    <property type="component" value="Unassembled WGS sequence"/>
</dbReference>
<organism evidence="1 2">
    <name type="scientific">Coccomyxa subellipsoidea (strain C-169)</name>
    <name type="common">Green microalga</name>
    <dbReference type="NCBI Taxonomy" id="574566"/>
    <lineage>
        <taxon>Eukaryota</taxon>
        <taxon>Viridiplantae</taxon>
        <taxon>Chlorophyta</taxon>
        <taxon>core chlorophytes</taxon>
        <taxon>Trebouxiophyceae</taxon>
        <taxon>Trebouxiophyceae incertae sedis</taxon>
        <taxon>Coccomyxaceae</taxon>
        <taxon>Coccomyxa</taxon>
        <taxon>Coccomyxa subellipsoidea</taxon>
    </lineage>
</organism>
<gene>
    <name evidence="1" type="ORF">COCSUDRAFT_52096</name>
</gene>
<accession>I0Z989</accession>
<protein>
    <submittedName>
        <fullName evidence="1">Uncharacterized protein</fullName>
    </submittedName>
</protein>
<reference evidence="1 2" key="1">
    <citation type="journal article" date="2012" name="Genome Biol.">
        <title>The genome of the polar eukaryotic microalga coccomyxa subellipsoidea reveals traits of cold adaptation.</title>
        <authorList>
            <person name="Blanc G."/>
            <person name="Agarkova I."/>
            <person name="Grimwood J."/>
            <person name="Kuo A."/>
            <person name="Brueggeman A."/>
            <person name="Dunigan D."/>
            <person name="Gurnon J."/>
            <person name="Ladunga I."/>
            <person name="Lindquist E."/>
            <person name="Lucas S."/>
            <person name="Pangilinan J."/>
            <person name="Proschold T."/>
            <person name="Salamov A."/>
            <person name="Schmutz J."/>
            <person name="Weeks D."/>
            <person name="Yamada T."/>
            <person name="Claverie J.M."/>
            <person name="Grigoriev I."/>
            <person name="Van Etten J."/>
            <person name="Lomsadze A."/>
            <person name="Borodovsky M."/>
        </authorList>
    </citation>
    <scope>NUCLEOTIDE SEQUENCE [LARGE SCALE GENOMIC DNA]</scope>
    <source>
        <strain evidence="1 2">C-169</strain>
    </source>
</reference>
<dbReference type="OrthoDB" id="10690657at2759"/>
<name>I0Z989_COCSC</name>
<sequence length="67" mass="7001">MVEGSEDESSGVKGTLGNLKCPLPGNFLLPDSLFGSPAAQAAEVDTSFTLRRRPVAKGRKGGRRGRG</sequence>
<proteinExistence type="predicted"/>
<keyword evidence="2" id="KW-1185">Reference proteome</keyword>
<comment type="caution">
    <text evidence="1">The sequence shown here is derived from an EMBL/GenBank/DDBJ whole genome shotgun (WGS) entry which is preliminary data.</text>
</comment>
<dbReference type="AlphaFoldDB" id="I0Z989"/>
<dbReference type="GeneID" id="17045223"/>
<dbReference type="EMBL" id="AGSI01000001">
    <property type="protein sequence ID" value="EIE27208.1"/>
    <property type="molecule type" value="Genomic_DNA"/>
</dbReference>
<dbReference type="KEGG" id="csl:COCSUDRAFT_52096"/>
<evidence type="ECO:0000313" key="2">
    <source>
        <dbReference type="Proteomes" id="UP000007264"/>
    </source>
</evidence>
<dbReference type="RefSeq" id="XP_005651752.1">
    <property type="nucleotide sequence ID" value="XM_005651695.1"/>
</dbReference>
<evidence type="ECO:0000313" key="1">
    <source>
        <dbReference type="EMBL" id="EIE27208.1"/>
    </source>
</evidence>